<evidence type="ECO:0000256" key="3">
    <source>
        <dbReference type="ARBA" id="ARBA00022475"/>
    </source>
</evidence>
<evidence type="ECO:0000256" key="5">
    <source>
        <dbReference type="ARBA" id="ARBA00022989"/>
    </source>
</evidence>
<dbReference type="RefSeq" id="WP_125126664.1">
    <property type="nucleotide sequence ID" value="NZ_RHJS01000002.1"/>
</dbReference>
<keyword evidence="6 7" id="KW-0472">Membrane</keyword>
<evidence type="ECO:0000256" key="2">
    <source>
        <dbReference type="ARBA" id="ARBA00022448"/>
    </source>
</evidence>
<feature type="transmembrane region" description="Helical" evidence="7">
    <location>
        <begin position="323"/>
        <end position="346"/>
    </location>
</feature>
<protein>
    <submittedName>
        <fullName evidence="8">MATE family efflux transporter</fullName>
    </submittedName>
</protein>
<organism evidence="8 9">
    <name type="scientific">Schaedlerella arabinosiphila</name>
    <dbReference type="NCBI Taxonomy" id="2044587"/>
    <lineage>
        <taxon>Bacteria</taxon>
        <taxon>Bacillati</taxon>
        <taxon>Bacillota</taxon>
        <taxon>Clostridia</taxon>
        <taxon>Lachnospirales</taxon>
        <taxon>Lachnospiraceae</taxon>
        <taxon>Schaedlerella</taxon>
    </lineage>
</organism>
<dbReference type="NCBIfam" id="TIGR00797">
    <property type="entry name" value="matE"/>
    <property type="match status" value="1"/>
</dbReference>
<keyword evidence="4 7" id="KW-0812">Transmembrane</keyword>
<gene>
    <name evidence="8" type="ORF">EBB54_05510</name>
</gene>
<keyword evidence="2" id="KW-0813">Transport</keyword>
<dbReference type="Pfam" id="PF01554">
    <property type="entry name" value="MatE"/>
    <property type="match status" value="2"/>
</dbReference>
<evidence type="ECO:0000256" key="7">
    <source>
        <dbReference type="SAM" id="Phobius"/>
    </source>
</evidence>
<evidence type="ECO:0000313" key="9">
    <source>
        <dbReference type="Proteomes" id="UP000274920"/>
    </source>
</evidence>
<sequence length="452" mass="49713">MRERLFSDKIFIKKLWQLALPIAFQNLMLASVAAADALMLGRVTQDSMAAVSLATQIQFIQNMILAAIIAPIVILGAQYWGKKDEKTVNDIFCIGLRLCVGVSLLFFAGCVFFPRFLMLIFTNEEALIVIGVRYLKVAGWSYLLTGISQCYLAIMKVSEHAAQTAVVSTGAVLINIVLNAVLIFGFFGAPAMEAQGAAAATLISRVIELFWVITFSYREGYIHPDWSRIWKRNRLLFGDFRKCALPLLGACLFWGIGFTSYSAFMGHLGTDAAAANSIAAVVRDLVCCMCNGLASGGGILVGNELGAGHLDRGKLYGDRLVKISFLTGFLSTAIMLAVTPFVTGFVKMTDQAERHLIAMMVIMAFYMIGRTVNTIIINGIFAAGGDTMFDMYSLAVCMWGIAIPLAVAGTFFLNWPVPVVYACTCLDEVGKIPWVMYHYRKYIWVKDLTREL</sequence>
<feature type="transmembrane region" description="Helical" evidence="7">
    <location>
        <begin position="166"/>
        <end position="187"/>
    </location>
</feature>
<feature type="transmembrane region" description="Helical" evidence="7">
    <location>
        <begin position="199"/>
        <end position="222"/>
    </location>
</feature>
<evidence type="ECO:0000256" key="6">
    <source>
        <dbReference type="ARBA" id="ARBA00023136"/>
    </source>
</evidence>
<accession>A0A426DDS2</accession>
<name>A0A426DDS2_9FIRM</name>
<dbReference type="EMBL" id="RHJS01000002">
    <property type="protein sequence ID" value="RRK30894.1"/>
    <property type="molecule type" value="Genomic_DNA"/>
</dbReference>
<feature type="transmembrane region" description="Helical" evidence="7">
    <location>
        <begin position="92"/>
        <end position="117"/>
    </location>
</feature>
<dbReference type="GO" id="GO:0005886">
    <property type="term" value="C:plasma membrane"/>
    <property type="evidence" value="ECO:0007669"/>
    <property type="project" value="UniProtKB-SubCell"/>
</dbReference>
<dbReference type="InterPro" id="IPR002528">
    <property type="entry name" value="MATE_fam"/>
</dbReference>
<reference evidence="8" key="1">
    <citation type="submission" date="2018-10" db="EMBL/GenBank/DDBJ databases">
        <title>Schaedlerella arabinophila gen. nov. sp. nov., isolated from the mouse intestinal tract and comparative analysis with the genome of the closely related altered Schaedler flora strain ASF502.</title>
        <authorList>
            <person name="Miyake S."/>
            <person name="Soh M."/>
            <person name="Seedorf H."/>
        </authorList>
    </citation>
    <scope>NUCLEOTIDE SEQUENCE [LARGE SCALE GENOMIC DNA]</scope>
    <source>
        <strain evidence="8">DSM 106076</strain>
    </source>
</reference>
<dbReference type="PIRSF" id="PIRSF006603">
    <property type="entry name" value="DinF"/>
    <property type="match status" value="1"/>
</dbReference>
<feature type="transmembrane region" description="Helical" evidence="7">
    <location>
        <begin position="243"/>
        <end position="264"/>
    </location>
</feature>
<dbReference type="InterPro" id="IPR047135">
    <property type="entry name" value="YsiQ"/>
</dbReference>
<dbReference type="PANTHER" id="PTHR42925">
    <property type="entry name" value="MULTIDRUG AND TOXIN EFFLUX PROTEIN MATE FAMILY"/>
    <property type="match status" value="1"/>
</dbReference>
<dbReference type="AlphaFoldDB" id="A0A426DDS2"/>
<evidence type="ECO:0000256" key="4">
    <source>
        <dbReference type="ARBA" id="ARBA00022692"/>
    </source>
</evidence>
<comment type="subcellular location">
    <subcellularLocation>
        <location evidence="1">Cell membrane</location>
        <topology evidence="1">Multi-pass membrane protein</topology>
    </subcellularLocation>
</comment>
<feature type="transmembrane region" description="Helical" evidence="7">
    <location>
        <begin position="358"/>
        <end position="385"/>
    </location>
</feature>
<dbReference type="GO" id="GO:0015297">
    <property type="term" value="F:antiporter activity"/>
    <property type="evidence" value="ECO:0007669"/>
    <property type="project" value="InterPro"/>
</dbReference>
<evidence type="ECO:0000313" key="8">
    <source>
        <dbReference type="EMBL" id="RRK30894.1"/>
    </source>
</evidence>
<proteinExistence type="predicted"/>
<feature type="transmembrane region" description="Helical" evidence="7">
    <location>
        <begin position="137"/>
        <end position="154"/>
    </location>
</feature>
<feature type="transmembrane region" description="Helical" evidence="7">
    <location>
        <begin position="59"/>
        <end position="80"/>
    </location>
</feature>
<comment type="caution">
    <text evidence="8">The sequence shown here is derived from an EMBL/GenBank/DDBJ whole genome shotgun (WGS) entry which is preliminary data.</text>
</comment>
<evidence type="ECO:0000256" key="1">
    <source>
        <dbReference type="ARBA" id="ARBA00004651"/>
    </source>
</evidence>
<keyword evidence="9" id="KW-1185">Reference proteome</keyword>
<feature type="transmembrane region" description="Helical" evidence="7">
    <location>
        <begin position="391"/>
        <end position="413"/>
    </location>
</feature>
<keyword evidence="3" id="KW-1003">Cell membrane</keyword>
<dbReference type="PANTHER" id="PTHR42925:SF2">
    <property type="entry name" value="NA+ DRIVEN MULTIDRUG EFFLUX PUMP"/>
    <property type="match status" value="1"/>
</dbReference>
<dbReference type="GO" id="GO:0042910">
    <property type="term" value="F:xenobiotic transmembrane transporter activity"/>
    <property type="evidence" value="ECO:0007669"/>
    <property type="project" value="InterPro"/>
</dbReference>
<dbReference type="InterPro" id="IPR048279">
    <property type="entry name" value="MdtK-like"/>
</dbReference>
<dbReference type="Proteomes" id="UP000274920">
    <property type="component" value="Unassembled WGS sequence"/>
</dbReference>
<keyword evidence="5 7" id="KW-1133">Transmembrane helix</keyword>